<gene>
    <name evidence="1" type="ORF">PODLI_1B032727</name>
</gene>
<keyword evidence="2" id="KW-1185">Reference proteome</keyword>
<evidence type="ECO:0000313" key="2">
    <source>
        <dbReference type="Proteomes" id="UP001178461"/>
    </source>
</evidence>
<reference evidence="1" key="1">
    <citation type="submission" date="2022-12" db="EMBL/GenBank/DDBJ databases">
        <authorList>
            <person name="Alioto T."/>
            <person name="Alioto T."/>
            <person name="Gomez Garrido J."/>
        </authorList>
    </citation>
    <scope>NUCLEOTIDE SEQUENCE</scope>
</reference>
<sequence>MMEPFQLPYQNYQRGDLIIGGIVSYFGFVFEEMDFHEHPNTKLTDELFKAGSSHSQSEAFNLTVTDAVKHEYHRFWIIFSAIQCKPYCNISTGGMAVRLAACEDP</sequence>
<proteinExistence type="predicted"/>
<organism evidence="1 2">
    <name type="scientific">Podarcis lilfordi</name>
    <name type="common">Lilford's wall lizard</name>
    <dbReference type="NCBI Taxonomy" id="74358"/>
    <lineage>
        <taxon>Eukaryota</taxon>
        <taxon>Metazoa</taxon>
        <taxon>Chordata</taxon>
        <taxon>Craniata</taxon>
        <taxon>Vertebrata</taxon>
        <taxon>Euteleostomi</taxon>
        <taxon>Lepidosauria</taxon>
        <taxon>Squamata</taxon>
        <taxon>Bifurcata</taxon>
        <taxon>Unidentata</taxon>
        <taxon>Episquamata</taxon>
        <taxon>Laterata</taxon>
        <taxon>Lacertibaenia</taxon>
        <taxon>Lacertidae</taxon>
        <taxon>Podarcis</taxon>
    </lineage>
</organism>
<dbReference type="Proteomes" id="UP001178461">
    <property type="component" value="Chromosome 16"/>
</dbReference>
<name>A0AA35PT18_9SAUR</name>
<dbReference type="EMBL" id="OX395143">
    <property type="protein sequence ID" value="CAI5797110.1"/>
    <property type="molecule type" value="Genomic_DNA"/>
</dbReference>
<evidence type="ECO:0000313" key="1">
    <source>
        <dbReference type="EMBL" id="CAI5797110.1"/>
    </source>
</evidence>
<dbReference type="AlphaFoldDB" id="A0AA35PT18"/>
<protein>
    <submittedName>
        <fullName evidence="1">Uncharacterized protein</fullName>
    </submittedName>
</protein>
<accession>A0AA35PT18</accession>